<organism evidence="2 3">
    <name type="scientific">Hymenobacter sedentarius</name>
    <dbReference type="NCBI Taxonomy" id="1411621"/>
    <lineage>
        <taxon>Bacteria</taxon>
        <taxon>Pseudomonadati</taxon>
        <taxon>Bacteroidota</taxon>
        <taxon>Cytophagia</taxon>
        <taxon>Cytophagales</taxon>
        <taxon>Hymenobacteraceae</taxon>
        <taxon>Hymenobacter</taxon>
    </lineage>
</organism>
<feature type="transmembrane region" description="Helical" evidence="1">
    <location>
        <begin position="341"/>
        <end position="361"/>
    </location>
</feature>
<evidence type="ECO:0000256" key="1">
    <source>
        <dbReference type="SAM" id="Phobius"/>
    </source>
</evidence>
<keyword evidence="1" id="KW-1133">Transmembrane helix</keyword>
<feature type="transmembrane region" description="Helical" evidence="1">
    <location>
        <begin position="373"/>
        <end position="395"/>
    </location>
</feature>
<dbReference type="EMBL" id="CP013909">
    <property type="protein sequence ID" value="ALW85989.1"/>
    <property type="molecule type" value="Genomic_DNA"/>
</dbReference>
<gene>
    <name evidence="2" type="ORF">AUC43_13360</name>
</gene>
<feature type="transmembrane region" description="Helical" evidence="1">
    <location>
        <begin position="407"/>
        <end position="425"/>
    </location>
</feature>
<protein>
    <recommendedName>
        <fullName evidence="4">Glycosyltransferase RgtA/B/C/D-like domain-containing protein</fullName>
    </recommendedName>
</protein>
<dbReference type="Proteomes" id="UP000059542">
    <property type="component" value="Chromosome"/>
</dbReference>
<keyword evidence="1" id="KW-0812">Transmembrane</keyword>
<feature type="transmembrane region" description="Helical" evidence="1">
    <location>
        <begin position="108"/>
        <end position="139"/>
    </location>
</feature>
<name>A0A0U4AR41_9BACT</name>
<dbReference type="KEGG" id="hyg:AUC43_13360"/>
<evidence type="ECO:0008006" key="4">
    <source>
        <dbReference type="Google" id="ProtNLM"/>
    </source>
</evidence>
<keyword evidence="3" id="KW-1185">Reference proteome</keyword>
<proteinExistence type="predicted"/>
<evidence type="ECO:0000313" key="3">
    <source>
        <dbReference type="Proteomes" id="UP000059542"/>
    </source>
</evidence>
<feature type="transmembrane region" description="Helical" evidence="1">
    <location>
        <begin position="253"/>
        <end position="272"/>
    </location>
</feature>
<sequence>MNAGLLAVLVPWLRRQWRWAGSGWWRTVLAVGLGLRVLVGMARNWTPKLDAEFMSGISKQVTAQLWASPSTAVQTLTKAITIMHIGSQSGGYDAVYQNTSNTWILIKLLALLNLASLGAGWLNGLYLSVFAFAGCWLLARALAEALPHTPAAAGVVGFLLWPSVWFWATGISKEAVLLGSGAWLMARVLKGLYGPPESAGQGSAQQRILWWLGTVLLALLHFQMRYFFALPLLGVLGGVALGHWLQRFGFARYRWAQVAVLAAVLGAGVWLAPQFSIAFSINKFTYQVIRVYSFEVAHSVGRPHFEYPVLRPTIESIAAHAPLAAVNTVTRPWLGEAWQPLYIAAALENVALLGLLILAAVGTARGRAGHLPFGLGLGLGIFCVVLAMLIGLTTPNFGSLNRYRSELLPFLLLLLLQNDYAAALLRRVRLGKGTQASGRPAKTSARPVA</sequence>
<feature type="transmembrane region" description="Helical" evidence="1">
    <location>
        <begin position="151"/>
        <end position="168"/>
    </location>
</feature>
<keyword evidence="1" id="KW-0472">Membrane</keyword>
<reference evidence="2 3" key="1">
    <citation type="submission" date="2015-12" db="EMBL/GenBank/DDBJ databases">
        <authorList>
            <person name="Shamseldin A."/>
            <person name="Moawad H."/>
            <person name="Abd El-Rahim W.M."/>
            <person name="Sadowsky M.J."/>
        </authorList>
    </citation>
    <scope>NUCLEOTIDE SEQUENCE [LARGE SCALE GENOMIC DNA]</scope>
    <source>
        <strain evidence="2 3">DG5B</strain>
    </source>
</reference>
<accession>A0A0U4AR41</accession>
<feature type="transmembrane region" description="Helical" evidence="1">
    <location>
        <begin position="208"/>
        <end position="241"/>
    </location>
</feature>
<evidence type="ECO:0000313" key="2">
    <source>
        <dbReference type="EMBL" id="ALW85989.1"/>
    </source>
</evidence>
<dbReference type="AlphaFoldDB" id="A0A0U4AR41"/>
<dbReference type="STRING" id="1411621.AUC43_13360"/>